<feature type="transmembrane region" description="Helical" evidence="6">
    <location>
        <begin position="252"/>
        <end position="272"/>
    </location>
</feature>
<dbReference type="InterPro" id="IPR037185">
    <property type="entry name" value="EmrE-like"/>
</dbReference>
<evidence type="ECO:0000259" key="7">
    <source>
        <dbReference type="Pfam" id="PF00892"/>
    </source>
</evidence>
<dbReference type="EMBL" id="HBGH01011640">
    <property type="protein sequence ID" value="CAD9234379.1"/>
    <property type="molecule type" value="Transcribed_RNA"/>
</dbReference>
<sequence length="405" mass="43255">MKEGRQKGEMICVGFVGVIGGWNGDKVWKGRCLVRVGQRGRWRMHGGNVGMMGSRVKEEEKGGVGMVISGVTDTEVDCTGLRLTELEDVEGLREKGGELSQETPRWQTWEFLWPRGLILVIAAIWGTNFGSVKWLQDVMPASLAAAIRFSIATSALAPAVWKARNNPDVLRGGLIAGIPVTLGYLSQAVALGMTEANKGAFLCSLAVIVVPFIERFVLSRGSVEKKKPASWFSAMLAIIGVGFLELGGGTGFSWGDCFGVLQAVFFGLGFIANERAIRKSPGEALSITGVQLGVVALVSILWATFDNSTGGWSDIIGFASGTAVWILLYTGLVTTALTIVFENFALSYLSAQELSILLSSEPLWASWFAQFLLGETMGPAGYLGGACIVVACISSALKEAKQKQA</sequence>
<dbReference type="PANTHER" id="PTHR42920:SF5">
    <property type="entry name" value="EAMA DOMAIN-CONTAINING PROTEIN"/>
    <property type="match status" value="1"/>
</dbReference>
<dbReference type="Pfam" id="PF00892">
    <property type="entry name" value="EamA"/>
    <property type="match status" value="2"/>
</dbReference>
<feature type="transmembrane region" description="Helical" evidence="6">
    <location>
        <begin position="138"/>
        <end position="161"/>
    </location>
</feature>
<feature type="transmembrane region" description="Helical" evidence="6">
    <location>
        <begin position="229"/>
        <end position="246"/>
    </location>
</feature>
<feature type="transmembrane region" description="Helical" evidence="6">
    <location>
        <begin position="379"/>
        <end position="397"/>
    </location>
</feature>
<dbReference type="PANTHER" id="PTHR42920">
    <property type="entry name" value="OS03G0707200 PROTEIN-RELATED"/>
    <property type="match status" value="1"/>
</dbReference>
<keyword evidence="4 6" id="KW-1133">Transmembrane helix</keyword>
<evidence type="ECO:0000313" key="8">
    <source>
        <dbReference type="EMBL" id="CAD9234379.1"/>
    </source>
</evidence>
<feature type="transmembrane region" description="Helical" evidence="6">
    <location>
        <begin position="353"/>
        <end position="373"/>
    </location>
</feature>
<dbReference type="InterPro" id="IPR051258">
    <property type="entry name" value="Diverse_Substrate_Transporter"/>
</dbReference>
<gene>
    <name evidence="8" type="ORF">CCAE0312_LOCUS6468</name>
</gene>
<feature type="transmembrane region" description="Helical" evidence="6">
    <location>
        <begin position="199"/>
        <end position="217"/>
    </location>
</feature>
<dbReference type="GO" id="GO:0005886">
    <property type="term" value="C:plasma membrane"/>
    <property type="evidence" value="ECO:0007669"/>
    <property type="project" value="UniProtKB-SubCell"/>
</dbReference>
<feature type="domain" description="EamA" evidence="7">
    <location>
        <begin position="254"/>
        <end position="393"/>
    </location>
</feature>
<dbReference type="InterPro" id="IPR000620">
    <property type="entry name" value="EamA_dom"/>
</dbReference>
<keyword evidence="3 6" id="KW-0812">Transmembrane</keyword>
<evidence type="ECO:0000256" key="1">
    <source>
        <dbReference type="ARBA" id="ARBA00004651"/>
    </source>
</evidence>
<protein>
    <recommendedName>
        <fullName evidence="7">EamA domain-containing protein</fullName>
    </recommendedName>
</protein>
<evidence type="ECO:0000256" key="6">
    <source>
        <dbReference type="SAM" id="Phobius"/>
    </source>
</evidence>
<proteinExistence type="predicted"/>
<feature type="transmembrane region" description="Helical" evidence="6">
    <location>
        <begin position="315"/>
        <end position="341"/>
    </location>
</feature>
<feature type="transmembrane region" description="Helical" evidence="6">
    <location>
        <begin position="284"/>
        <end position="303"/>
    </location>
</feature>
<evidence type="ECO:0000256" key="2">
    <source>
        <dbReference type="ARBA" id="ARBA00022475"/>
    </source>
</evidence>
<accession>A0A7S1TEI4</accession>
<organism evidence="8">
    <name type="scientific">Compsopogon caeruleus</name>
    <dbReference type="NCBI Taxonomy" id="31354"/>
    <lineage>
        <taxon>Eukaryota</taxon>
        <taxon>Rhodophyta</taxon>
        <taxon>Compsopogonophyceae</taxon>
        <taxon>Compsopogonales</taxon>
        <taxon>Compsopogonaceae</taxon>
        <taxon>Compsopogon</taxon>
    </lineage>
</organism>
<keyword evidence="5 6" id="KW-0472">Membrane</keyword>
<name>A0A7S1TEI4_9RHOD</name>
<dbReference type="AlphaFoldDB" id="A0A7S1TEI4"/>
<comment type="subcellular location">
    <subcellularLocation>
        <location evidence="1">Cell membrane</location>
        <topology evidence="1">Multi-pass membrane protein</topology>
    </subcellularLocation>
</comment>
<evidence type="ECO:0000256" key="4">
    <source>
        <dbReference type="ARBA" id="ARBA00022989"/>
    </source>
</evidence>
<reference evidence="8" key="1">
    <citation type="submission" date="2021-01" db="EMBL/GenBank/DDBJ databases">
        <authorList>
            <person name="Corre E."/>
            <person name="Pelletier E."/>
            <person name="Niang G."/>
            <person name="Scheremetjew M."/>
            <person name="Finn R."/>
            <person name="Kale V."/>
            <person name="Holt S."/>
            <person name="Cochrane G."/>
            <person name="Meng A."/>
            <person name="Brown T."/>
            <person name="Cohen L."/>
        </authorList>
    </citation>
    <scope>NUCLEOTIDE SEQUENCE</scope>
    <source>
        <strain evidence="8">SAG 36.94</strain>
    </source>
</reference>
<evidence type="ECO:0000256" key="3">
    <source>
        <dbReference type="ARBA" id="ARBA00022692"/>
    </source>
</evidence>
<feature type="transmembrane region" description="Helical" evidence="6">
    <location>
        <begin position="112"/>
        <end position="132"/>
    </location>
</feature>
<keyword evidence="2" id="KW-1003">Cell membrane</keyword>
<feature type="domain" description="EamA" evidence="7">
    <location>
        <begin position="117"/>
        <end position="243"/>
    </location>
</feature>
<feature type="transmembrane region" description="Helical" evidence="6">
    <location>
        <begin position="173"/>
        <end position="193"/>
    </location>
</feature>
<evidence type="ECO:0000256" key="5">
    <source>
        <dbReference type="ARBA" id="ARBA00023136"/>
    </source>
</evidence>
<dbReference type="SUPFAM" id="SSF103481">
    <property type="entry name" value="Multidrug resistance efflux transporter EmrE"/>
    <property type="match status" value="1"/>
</dbReference>